<evidence type="ECO:0000313" key="3">
    <source>
        <dbReference type="EMBL" id="SHG40772.1"/>
    </source>
</evidence>
<feature type="chain" id="PRO_5013132975" description="Dolichyl-phosphate-mannose-protein mannosyltransferase" evidence="2">
    <location>
        <begin position="18"/>
        <end position="381"/>
    </location>
</feature>
<evidence type="ECO:0000256" key="1">
    <source>
        <dbReference type="SAM" id="Phobius"/>
    </source>
</evidence>
<feature type="transmembrane region" description="Helical" evidence="1">
    <location>
        <begin position="345"/>
        <end position="364"/>
    </location>
</feature>
<accession>A0A1M5JJM7</accession>
<feature type="transmembrane region" description="Helical" evidence="1">
    <location>
        <begin position="243"/>
        <end position="262"/>
    </location>
</feature>
<organism evidence="3 4">
    <name type="scientific">Bradyrhizobium erythrophlei</name>
    <dbReference type="NCBI Taxonomy" id="1437360"/>
    <lineage>
        <taxon>Bacteria</taxon>
        <taxon>Pseudomonadati</taxon>
        <taxon>Pseudomonadota</taxon>
        <taxon>Alphaproteobacteria</taxon>
        <taxon>Hyphomicrobiales</taxon>
        <taxon>Nitrobacteraceae</taxon>
        <taxon>Bradyrhizobium</taxon>
    </lineage>
</organism>
<dbReference type="EMBL" id="LT670817">
    <property type="protein sequence ID" value="SHG40772.1"/>
    <property type="molecule type" value="Genomic_DNA"/>
</dbReference>
<feature type="transmembrane region" description="Helical" evidence="1">
    <location>
        <begin position="117"/>
        <end position="137"/>
    </location>
</feature>
<feature type="transmembrane region" description="Helical" evidence="1">
    <location>
        <begin position="219"/>
        <end position="236"/>
    </location>
</feature>
<name>A0A1M5JJM7_9BRAD</name>
<evidence type="ECO:0000313" key="4">
    <source>
        <dbReference type="Proteomes" id="UP000189796"/>
    </source>
</evidence>
<feature type="transmembrane region" description="Helical" evidence="1">
    <location>
        <begin position="195"/>
        <end position="213"/>
    </location>
</feature>
<sequence length="381" mass="41414">MRYLKAACGFLCFLVLASNVWSMSHWNEARGVYDDVCYLRQAHLFQKFGIDGLDTNISRDDDHYLSEKLRAIAFPTWSDTTTAPCHNMMPATNKLVMQYPPGTGFVLALFPQGFQVIPLYALATVIIFGFASLGIFYARSTAAILLTTAFGCLAIYLMINPTKASYSVAPTMVVCALAGFLTARLFSTEQRRRRLLLTGLVGLLIGVAINFRLSNLFLASGYFLFFLASFSFYRRLESFLQGAVFGAAFLAGVAPTLLANAINAGGPFSTTYGGADTTAPDFSFSVIWSYAADLQFALLLLAGAWTVVILLSSTGNGIRQTALVAAGNLLVNLAFFLSHPVFTPYYTIPIAMLSLWSLLFASLIQPAEAVDDNRLGQAAKA</sequence>
<keyword evidence="2" id="KW-0732">Signal</keyword>
<feature type="transmembrane region" description="Helical" evidence="1">
    <location>
        <begin position="142"/>
        <end position="159"/>
    </location>
</feature>
<dbReference type="AlphaFoldDB" id="A0A1M5JJM7"/>
<dbReference type="OrthoDB" id="8253113at2"/>
<keyword evidence="1" id="KW-0812">Transmembrane</keyword>
<protein>
    <recommendedName>
        <fullName evidence="5">Dolichyl-phosphate-mannose-protein mannosyltransferase</fullName>
    </recommendedName>
</protein>
<keyword evidence="1" id="KW-1133">Transmembrane helix</keyword>
<feature type="signal peptide" evidence="2">
    <location>
        <begin position="1"/>
        <end position="17"/>
    </location>
</feature>
<gene>
    <name evidence="3" type="ORF">SAMN05443248_1445</name>
</gene>
<proteinExistence type="predicted"/>
<reference evidence="3 4" key="1">
    <citation type="submission" date="2016-11" db="EMBL/GenBank/DDBJ databases">
        <authorList>
            <person name="Jaros S."/>
            <person name="Januszkiewicz K."/>
            <person name="Wedrychowicz H."/>
        </authorList>
    </citation>
    <scope>NUCLEOTIDE SEQUENCE [LARGE SCALE GENOMIC DNA]</scope>
    <source>
        <strain evidence="3 4">GAS138</strain>
    </source>
</reference>
<keyword evidence="1" id="KW-0472">Membrane</keyword>
<evidence type="ECO:0008006" key="5">
    <source>
        <dbReference type="Google" id="ProtNLM"/>
    </source>
</evidence>
<feature type="transmembrane region" description="Helical" evidence="1">
    <location>
        <begin position="282"/>
        <end position="310"/>
    </location>
</feature>
<evidence type="ECO:0000256" key="2">
    <source>
        <dbReference type="SAM" id="SignalP"/>
    </source>
</evidence>
<feature type="transmembrane region" description="Helical" evidence="1">
    <location>
        <begin position="322"/>
        <end position="339"/>
    </location>
</feature>
<feature type="transmembrane region" description="Helical" evidence="1">
    <location>
        <begin position="165"/>
        <end position="183"/>
    </location>
</feature>
<dbReference type="Proteomes" id="UP000189796">
    <property type="component" value="Chromosome I"/>
</dbReference>